<dbReference type="InterPro" id="IPR033704">
    <property type="entry name" value="dUTPase_trimeric"/>
</dbReference>
<evidence type="ECO:0000259" key="15">
    <source>
        <dbReference type="Pfam" id="PF00692"/>
    </source>
</evidence>
<gene>
    <name evidence="16" type="ORF">QBC37DRAFT_437968</name>
</gene>
<dbReference type="NCBIfam" id="TIGR00576">
    <property type="entry name" value="dut"/>
    <property type="match status" value="1"/>
</dbReference>
<dbReference type="Pfam" id="PF00692">
    <property type="entry name" value="dUTPase"/>
    <property type="match status" value="1"/>
</dbReference>
<dbReference type="GO" id="GO:0046081">
    <property type="term" value="P:dUTP catabolic process"/>
    <property type="evidence" value="ECO:0007669"/>
    <property type="project" value="UniProtKB-UniRule"/>
</dbReference>
<comment type="catalytic activity">
    <reaction evidence="12">
        <text>dUTP + H2O = dUMP + diphosphate + H(+)</text>
        <dbReference type="Rhea" id="RHEA:10248"/>
        <dbReference type="ChEBI" id="CHEBI:15377"/>
        <dbReference type="ChEBI" id="CHEBI:15378"/>
        <dbReference type="ChEBI" id="CHEBI:33019"/>
        <dbReference type="ChEBI" id="CHEBI:61555"/>
        <dbReference type="ChEBI" id="CHEBI:246422"/>
        <dbReference type="EC" id="3.6.1.23"/>
    </reaction>
    <physiologicalReaction direction="left-to-right" evidence="12">
        <dbReference type="Rhea" id="RHEA:10249"/>
    </physiologicalReaction>
</comment>
<evidence type="ECO:0000256" key="12">
    <source>
        <dbReference type="ARBA" id="ARBA00048211"/>
    </source>
</evidence>
<dbReference type="EMBL" id="MU858058">
    <property type="protein sequence ID" value="KAK4217675.1"/>
    <property type="molecule type" value="Genomic_DNA"/>
</dbReference>
<evidence type="ECO:0000256" key="11">
    <source>
        <dbReference type="ARBA" id="ARBA00030698"/>
    </source>
</evidence>
<evidence type="ECO:0000256" key="8">
    <source>
        <dbReference type="ARBA" id="ARBA00022801"/>
    </source>
</evidence>
<comment type="subunit">
    <text evidence="4 13">Homotrimer.</text>
</comment>
<feature type="region of interest" description="Disordered" evidence="14">
    <location>
        <begin position="1"/>
        <end position="43"/>
    </location>
</feature>
<evidence type="ECO:0000313" key="17">
    <source>
        <dbReference type="Proteomes" id="UP001301769"/>
    </source>
</evidence>
<evidence type="ECO:0000256" key="3">
    <source>
        <dbReference type="ARBA" id="ARBA00006581"/>
    </source>
</evidence>
<dbReference type="InterPro" id="IPR008181">
    <property type="entry name" value="dUTPase"/>
</dbReference>
<evidence type="ECO:0000256" key="14">
    <source>
        <dbReference type="SAM" id="MobiDB-lite"/>
    </source>
</evidence>
<evidence type="ECO:0000256" key="4">
    <source>
        <dbReference type="ARBA" id="ARBA00011233"/>
    </source>
</evidence>
<dbReference type="SUPFAM" id="SSF51283">
    <property type="entry name" value="dUTPase-like"/>
    <property type="match status" value="1"/>
</dbReference>
<dbReference type="InterPro" id="IPR029054">
    <property type="entry name" value="dUTPase-like"/>
</dbReference>
<evidence type="ECO:0000313" key="16">
    <source>
        <dbReference type="EMBL" id="KAK4217675.1"/>
    </source>
</evidence>
<evidence type="ECO:0000256" key="1">
    <source>
        <dbReference type="ARBA" id="ARBA00001946"/>
    </source>
</evidence>
<dbReference type="GO" id="GO:0006226">
    <property type="term" value="P:dUMP biosynthetic process"/>
    <property type="evidence" value="ECO:0007669"/>
    <property type="project" value="UniProtKB-UniRule"/>
</dbReference>
<dbReference type="PANTHER" id="PTHR11241:SF0">
    <property type="entry name" value="DEOXYURIDINE 5'-TRIPHOSPHATE NUCLEOTIDOHYDROLASE"/>
    <property type="match status" value="1"/>
</dbReference>
<dbReference type="Gene3D" id="2.70.40.10">
    <property type="match status" value="1"/>
</dbReference>
<accession>A0AAN7BE45</accession>
<reference evidence="16" key="1">
    <citation type="journal article" date="2023" name="Mol. Phylogenet. Evol.">
        <title>Genome-scale phylogeny and comparative genomics of the fungal order Sordariales.</title>
        <authorList>
            <person name="Hensen N."/>
            <person name="Bonometti L."/>
            <person name="Westerberg I."/>
            <person name="Brannstrom I.O."/>
            <person name="Guillou S."/>
            <person name="Cros-Aarteil S."/>
            <person name="Calhoun S."/>
            <person name="Haridas S."/>
            <person name="Kuo A."/>
            <person name="Mondo S."/>
            <person name="Pangilinan J."/>
            <person name="Riley R."/>
            <person name="LaButti K."/>
            <person name="Andreopoulos B."/>
            <person name="Lipzen A."/>
            <person name="Chen C."/>
            <person name="Yan M."/>
            <person name="Daum C."/>
            <person name="Ng V."/>
            <person name="Clum A."/>
            <person name="Steindorff A."/>
            <person name="Ohm R.A."/>
            <person name="Martin F."/>
            <person name="Silar P."/>
            <person name="Natvig D.O."/>
            <person name="Lalanne C."/>
            <person name="Gautier V."/>
            <person name="Ament-Velasquez S.L."/>
            <person name="Kruys A."/>
            <person name="Hutchinson M.I."/>
            <person name="Powell A.J."/>
            <person name="Barry K."/>
            <person name="Miller A.N."/>
            <person name="Grigoriev I.V."/>
            <person name="Debuchy R."/>
            <person name="Gladieux P."/>
            <person name="Hiltunen Thoren M."/>
            <person name="Johannesson H."/>
        </authorList>
    </citation>
    <scope>NUCLEOTIDE SEQUENCE</scope>
    <source>
        <strain evidence="16">PSN293</strain>
    </source>
</reference>
<feature type="compositionally biased region" description="Low complexity" evidence="14">
    <location>
        <begin position="24"/>
        <end position="35"/>
    </location>
</feature>
<organism evidence="16 17">
    <name type="scientific">Rhypophila decipiens</name>
    <dbReference type="NCBI Taxonomy" id="261697"/>
    <lineage>
        <taxon>Eukaryota</taxon>
        <taxon>Fungi</taxon>
        <taxon>Dikarya</taxon>
        <taxon>Ascomycota</taxon>
        <taxon>Pezizomycotina</taxon>
        <taxon>Sordariomycetes</taxon>
        <taxon>Sordariomycetidae</taxon>
        <taxon>Sordariales</taxon>
        <taxon>Naviculisporaceae</taxon>
        <taxon>Rhypophila</taxon>
    </lineage>
</organism>
<evidence type="ECO:0000256" key="9">
    <source>
        <dbReference type="ARBA" id="ARBA00022842"/>
    </source>
</evidence>
<dbReference type="Proteomes" id="UP001301769">
    <property type="component" value="Unassembled WGS sequence"/>
</dbReference>
<keyword evidence="10 13" id="KW-0546">Nucleotide metabolism</keyword>
<evidence type="ECO:0000256" key="2">
    <source>
        <dbReference type="ARBA" id="ARBA00005142"/>
    </source>
</evidence>
<comment type="function">
    <text evidence="13">Involved in nucleotide metabolism via production of dUMP, the immediate precursor of thymidine nucleotides, and decreases the intracellular concentration of dUTP so that uracil cannot be incorporated into DNA.</text>
</comment>
<comment type="pathway">
    <text evidence="2 13">Pyrimidine metabolism; dUMP biosynthesis; dUMP from dCTP (dUTP route): step 2/2.</text>
</comment>
<keyword evidence="9 13" id="KW-0460">Magnesium</keyword>
<dbReference type="NCBIfam" id="NF001862">
    <property type="entry name" value="PRK00601.1"/>
    <property type="match status" value="1"/>
</dbReference>
<keyword evidence="7 13" id="KW-0479">Metal-binding</keyword>
<proteinExistence type="inferred from homology"/>
<comment type="caution">
    <text evidence="16">The sequence shown here is derived from an EMBL/GenBank/DDBJ whole genome shotgun (WGS) entry which is preliminary data.</text>
</comment>
<keyword evidence="8 13" id="KW-0378">Hydrolase</keyword>
<keyword evidence="17" id="KW-1185">Reference proteome</keyword>
<evidence type="ECO:0000256" key="10">
    <source>
        <dbReference type="ARBA" id="ARBA00023080"/>
    </source>
</evidence>
<protein>
    <recommendedName>
        <fullName evidence="6 13">Deoxyuridine 5'-triphosphate nucleotidohydrolase</fullName>
        <shortName evidence="13">dUTPase</shortName>
        <ecNumber evidence="5 13">3.6.1.23</ecNumber>
    </recommendedName>
    <alternativeName>
        <fullName evidence="11 13">dUTP pyrophosphatase</fullName>
    </alternativeName>
</protein>
<name>A0AAN7BE45_9PEZI</name>
<evidence type="ECO:0000256" key="6">
    <source>
        <dbReference type="ARBA" id="ARBA00021732"/>
    </source>
</evidence>
<dbReference type="CDD" id="cd07557">
    <property type="entry name" value="trimeric_dUTPase"/>
    <property type="match status" value="1"/>
</dbReference>
<dbReference type="GO" id="GO:0000287">
    <property type="term" value="F:magnesium ion binding"/>
    <property type="evidence" value="ECO:0007669"/>
    <property type="project" value="UniProtKB-UniRule"/>
</dbReference>
<dbReference type="GO" id="GO:0004170">
    <property type="term" value="F:dUTP diphosphatase activity"/>
    <property type="evidence" value="ECO:0007669"/>
    <property type="project" value="UniProtKB-UniRule"/>
</dbReference>
<evidence type="ECO:0000256" key="5">
    <source>
        <dbReference type="ARBA" id="ARBA00012379"/>
    </source>
</evidence>
<evidence type="ECO:0000256" key="13">
    <source>
        <dbReference type="RuleBase" id="RU367024"/>
    </source>
</evidence>
<dbReference type="FunFam" id="2.70.40.10:FF:000007">
    <property type="entry name" value="dUTP pyrophosphatase"/>
    <property type="match status" value="1"/>
</dbReference>
<dbReference type="EC" id="3.6.1.23" evidence="5 13"/>
<comment type="similarity">
    <text evidence="3 13">Belongs to the dUTPase family.</text>
</comment>
<dbReference type="InterPro" id="IPR036157">
    <property type="entry name" value="dUTPase-like_sf"/>
</dbReference>
<feature type="domain" description="dUTPase-like" evidence="15">
    <location>
        <begin position="62"/>
        <end position="190"/>
    </location>
</feature>
<reference evidence="16" key="2">
    <citation type="submission" date="2023-05" db="EMBL/GenBank/DDBJ databases">
        <authorList>
            <consortium name="Lawrence Berkeley National Laboratory"/>
            <person name="Steindorff A."/>
            <person name="Hensen N."/>
            <person name="Bonometti L."/>
            <person name="Westerberg I."/>
            <person name="Brannstrom I.O."/>
            <person name="Guillou S."/>
            <person name="Cros-Aarteil S."/>
            <person name="Calhoun S."/>
            <person name="Haridas S."/>
            <person name="Kuo A."/>
            <person name="Mondo S."/>
            <person name="Pangilinan J."/>
            <person name="Riley R."/>
            <person name="Labutti K."/>
            <person name="Andreopoulos B."/>
            <person name="Lipzen A."/>
            <person name="Chen C."/>
            <person name="Yanf M."/>
            <person name="Daum C."/>
            <person name="Ng V."/>
            <person name="Clum A."/>
            <person name="Ohm R."/>
            <person name="Martin F."/>
            <person name="Silar P."/>
            <person name="Natvig D."/>
            <person name="Lalanne C."/>
            <person name="Gautier V."/>
            <person name="Ament-Velasquez S.L."/>
            <person name="Kruys A."/>
            <person name="Hutchinson M.I."/>
            <person name="Powell A.J."/>
            <person name="Barry K."/>
            <person name="Miller A.N."/>
            <person name="Grigoriev I.V."/>
            <person name="Debuchy R."/>
            <person name="Gladieux P."/>
            <person name="Thoren M.H."/>
            <person name="Johannesson H."/>
        </authorList>
    </citation>
    <scope>NUCLEOTIDE SEQUENCE</scope>
    <source>
        <strain evidence="16">PSN293</strain>
    </source>
</reference>
<feature type="compositionally biased region" description="Low complexity" evidence="14">
    <location>
        <begin position="1"/>
        <end position="10"/>
    </location>
</feature>
<dbReference type="PANTHER" id="PTHR11241">
    <property type="entry name" value="DEOXYURIDINE 5'-TRIPHOSPHATE NUCLEOTIDOHYDROLASE"/>
    <property type="match status" value="1"/>
</dbReference>
<evidence type="ECO:0000256" key="7">
    <source>
        <dbReference type="ARBA" id="ARBA00022723"/>
    </source>
</evidence>
<sequence>MTSINNNEPVVSPPNSPPAKRIKTNTTTTTTTTTTQEEQKPTVTMATAEQVPALQVEKITDKARIPTRGSADAAGYDLSAAHKTTIPARGRGLVDTDLKISVPAGAYGRIAPRSGLAVKNGIQTGAGVIDADYRGPVKVLLFNHSDEDFQVTEGQRIAQLILERIYTPEVVVVEKLEESVRGAGGFGSTGTH</sequence>
<comment type="cofactor">
    <cofactor evidence="1 13">
        <name>Mg(2+)</name>
        <dbReference type="ChEBI" id="CHEBI:18420"/>
    </cofactor>
</comment>
<dbReference type="AlphaFoldDB" id="A0AAN7BE45"/>